<sequence>MDTSEKTNNRYSLLYLNELISLDTRKFRNYLNFLSHYNELLKRVDPLRVEYNYRKLLHDARKNGVWCNDYHLSALSSVQKYFVLMDKFSINRLLIENTLNMVNNFVNIVYENFREIISQKKNNLRLVQNFLGWIFKSRSNRQTL</sequence>
<organism evidence="1 2">
    <name type="scientific">Brachionus plicatilis</name>
    <name type="common">Marine rotifer</name>
    <name type="synonym">Brachionus muelleri</name>
    <dbReference type="NCBI Taxonomy" id="10195"/>
    <lineage>
        <taxon>Eukaryota</taxon>
        <taxon>Metazoa</taxon>
        <taxon>Spiralia</taxon>
        <taxon>Gnathifera</taxon>
        <taxon>Rotifera</taxon>
        <taxon>Eurotatoria</taxon>
        <taxon>Monogononta</taxon>
        <taxon>Pseudotrocha</taxon>
        <taxon>Ploima</taxon>
        <taxon>Brachionidae</taxon>
        <taxon>Brachionus</taxon>
    </lineage>
</organism>
<dbReference type="EMBL" id="REGN01003650">
    <property type="protein sequence ID" value="RNA21500.1"/>
    <property type="molecule type" value="Genomic_DNA"/>
</dbReference>
<evidence type="ECO:0000313" key="2">
    <source>
        <dbReference type="Proteomes" id="UP000276133"/>
    </source>
</evidence>
<protein>
    <submittedName>
        <fullName evidence="1">Uncharacterized protein</fullName>
    </submittedName>
</protein>
<accession>A0A3M7RD97</accession>
<comment type="caution">
    <text evidence="1">The sequence shown here is derived from an EMBL/GenBank/DDBJ whole genome shotgun (WGS) entry which is preliminary data.</text>
</comment>
<proteinExistence type="predicted"/>
<reference evidence="1 2" key="1">
    <citation type="journal article" date="2018" name="Sci. Rep.">
        <title>Genomic signatures of local adaptation to the degree of environmental predictability in rotifers.</title>
        <authorList>
            <person name="Franch-Gras L."/>
            <person name="Hahn C."/>
            <person name="Garcia-Roger E.M."/>
            <person name="Carmona M.J."/>
            <person name="Serra M."/>
            <person name="Gomez A."/>
        </authorList>
    </citation>
    <scope>NUCLEOTIDE SEQUENCE [LARGE SCALE GENOMIC DNA]</scope>
    <source>
        <strain evidence="1">HYR1</strain>
    </source>
</reference>
<name>A0A3M7RD97_BRAPC</name>
<evidence type="ECO:0000313" key="1">
    <source>
        <dbReference type="EMBL" id="RNA21500.1"/>
    </source>
</evidence>
<dbReference type="Proteomes" id="UP000276133">
    <property type="component" value="Unassembled WGS sequence"/>
</dbReference>
<gene>
    <name evidence="1" type="ORF">BpHYR1_019415</name>
</gene>
<keyword evidence="2" id="KW-1185">Reference proteome</keyword>
<dbReference type="AlphaFoldDB" id="A0A3M7RD97"/>